<evidence type="ECO:0000313" key="2">
    <source>
        <dbReference type="EMBL" id="MRX54085.1"/>
    </source>
</evidence>
<accession>A0A6I2M777</accession>
<dbReference type="Pfam" id="PF01636">
    <property type="entry name" value="APH"/>
    <property type="match status" value="1"/>
</dbReference>
<evidence type="ECO:0000259" key="1">
    <source>
        <dbReference type="Pfam" id="PF01636"/>
    </source>
</evidence>
<dbReference type="Gene3D" id="3.90.1200.10">
    <property type="match status" value="1"/>
</dbReference>
<comment type="caution">
    <text evidence="2">The sequence shown here is derived from an EMBL/GenBank/DDBJ whole genome shotgun (WGS) entry which is preliminary data.</text>
</comment>
<dbReference type="PANTHER" id="PTHR21310:SF42">
    <property type="entry name" value="BIFUNCTIONAL AAC_APH"/>
    <property type="match status" value="1"/>
</dbReference>
<organism evidence="2 3">
    <name type="scientific">Metabacillus idriensis</name>
    <dbReference type="NCBI Taxonomy" id="324768"/>
    <lineage>
        <taxon>Bacteria</taxon>
        <taxon>Bacillati</taxon>
        <taxon>Bacillota</taxon>
        <taxon>Bacilli</taxon>
        <taxon>Bacillales</taxon>
        <taxon>Bacillaceae</taxon>
        <taxon>Metabacillus</taxon>
    </lineage>
</organism>
<dbReference type="InterPro" id="IPR051678">
    <property type="entry name" value="AGP_Transferase"/>
</dbReference>
<sequence length="317" mass="35488">MTIQSRKSPKKAKVKTVAHPWSPEITVSESLAVKLITNDFPKLHPVRAKLLGKGFDNTVFEVNGRYVFRFPRRQIAVDLLQTEERLLPILPDMGIAIPVPIFSGSPGLDYQWPYLGYSYLQGQTPAHLTEKQRTEMAIPLARFLRSLHAFPVEQALGAGVKNDTLGRLNMNKRIPMLRETAEKLCRIRPESLPVIQLQSYAGQLEPIDEASEKCLVHGDLHIRNILVTKDGSLSGIIDWGDTHIGDPAVDLSAVYSLLPPEARLLFFEEYGRINETTAALARFKAVYTLAILLIYGIDLKDWVLVKSAEEALELALI</sequence>
<keyword evidence="3" id="KW-1185">Reference proteome</keyword>
<dbReference type="SUPFAM" id="SSF56112">
    <property type="entry name" value="Protein kinase-like (PK-like)"/>
    <property type="match status" value="1"/>
</dbReference>
<dbReference type="Gene3D" id="3.30.200.20">
    <property type="entry name" value="Phosphorylase Kinase, domain 1"/>
    <property type="match status" value="1"/>
</dbReference>
<name>A0A6I2M777_9BACI</name>
<dbReference type="GO" id="GO:0016740">
    <property type="term" value="F:transferase activity"/>
    <property type="evidence" value="ECO:0007669"/>
    <property type="project" value="UniProtKB-KW"/>
</dbReference>
<dbReference type="InterPro" id="IPR011009">
    <property type="entry name" value="Kinase-like_dom_sf"/>
</dbReference>
<keyword evidence="2" id="KW-0808">Transferase</keyword>
<dbReference type="EMBL" id="WKKF01000002">
    <property type="protein sequence ID" value="MRX54085.1"/>
    <property type="molecule type" value="Genomic_DNA"/>
</dbReference>
<proteinExistence type="predicted"/>
<dbReference type="InterPro" id="IPR002575">
    <property type="entry name" value="Aminoglycoside_PTrfase"/>
</dbReference>
<dbReference type="PANTHER" id="PTHR21310">
    <property type="entry name" value="AMINOGLYCOSIDE PHOSPHOTRANSFERASE-RELATED-RELATED"/>
    <property type="match status" value="1"/>
</dbReference>
<evidence type="ECO:0000313" key="3">
    <source>
        <dbReference type="Proteomes" id="UP000441585"/>
    </source>
</evidence>
<gene>
    <name evidence="2" type="ORF">GJU41_08890</name>
</gene>
<dbReference type="Proteomes" id="UP000441585">
    <property type="component" value="Unassembled WGS sequence"/>
</dbReference>
<reference evidence="2 3" key="1">
    <citation type="submission" date="2019-11" db="EMBL/GenBank/DDBJ databases">
        <title>Bacillus idriensis genome.</title>
        <authorList>
            <person name="Konopka E.N."/>
            <person name="Newman J.D."/>
        </authorList>
    </citation>
    <scope>NUCLEOTIDE SEQUENCE [LARGE SCALE GENOMIC DNA]</scope>
    <source>
        <strain evidence="2 3">DSM 19097</strain>
    </source>
</reference>
<dbReference type="AlphaFoldDB" id="A0A6I2M777"/>
<protein>
    <submittedName>
        <fullName evidence="2">Phosphotransferase</fullName>
    </submittedName>
</protein>
<feature type="domain" description="Aminoglycoside phosphotransferase" evidence="1">
    <location>
        <begin position="49"/>
        <end position="280"/>
    </location>
</feature>